<evidence type="ECO:0000256" key="3">
    <source>
        <dbReference type="ARBA" id="ARBA00022989"/>
    </source>
</evidence>
<dbReference type="GO" id="GO:0008381">
    <property type="term" value="F:mechanosensitive monoatomic ion channel activity"/>
    <property type="evidence" value="ECO:0007669"/>
    <property type="project" value="UniProtKB-ARBA"/>
</dbReference>
<dbReference type="Gene3D" id="1.10.287.1260">
    <property type="match status" value="1"/>
</dbReference>
<feature type="domain" description="Mechanosensitive ion channel MscS" evidence="6">
    <location>
        <begin position="225"/>
        <end position="291"/>
    </location>
</feature>
<dbReference type="Proteomes" id="UP000199045">
    <property type="component" value="Unassembled WGS sequence"/>
</dbReference>
<dbReference type="InterPro" id="IPR006685">
    <property type="entry name" value="MscS_channel_2nd"/>
</dbReference>
<dbReference type="SUPFAM" id="SSF50182">
    <property type="entry name" value="Sm-like ribonucleoproteins"/>
    <property type="match status" value="1"/>
</dbReference>
<dbReference type="EMBL" id="FNBN01000014">
    <property type="protein sequence ID" value="SDH54104.1"/>
    <property type="molecule type" value="Genomic_DNA"/>
</dbReference>
<feature type="transmembrane region" description="Helical" evidence="5">
    <location>
        <begin position="92"/>
        <end position="113"/>
    </location>
</feature>
<evidence type="ECO:0000313" key="8">
    <source>
        <dbReference type="Proteomes" id="UP000199045"/>
    </source>
</evidence>
<gene>
    <name evidence="7" type="ORF">SAMN04488121_11430</name>
</gene>
<comment type="subcellular location">
    <subcellularLocation>
        <location evidence="1">Membrane</location>
    </subcellularLocation>
</comment>
<dbReference type="InterPro" id="IPR010920">
    <property type="entry name" value="LSM_dom_sf"/>
</dbReference>
<proteinExistence type="predicted"/>
<name>A0A1G8D980_CHIFI</name>
<dbReference type="AlphaFoldDB" id="A0A1G8D980"/>
<evidence type="ECO:0000259" key="6">
    <source>
        <dbReference type="Pfam" id="PF00924"/>
    </source>
</evidence>
<keyword evidence="3 5" id="KW-1133">Transmembrane helix</keyword>
<evidence type="ECO:0000256" key="1">
    <source>
        <dbReference type="ARBA" id="ARBA00004370"/>
    </source>
</evidence>
<feature type="transmembrane region" description="Helical" evidence="5">
    <location>
        <begin position="203"/>
        <end position="222"/>
    </location>
</feature>
<dbReference type="PANTHER" id="PTHR30566">
    <property type="entry name" value="YNAI-RELATED MECHANOSENSITIVE ION CHANNEL"/>
    <property type="match status" value="1"/>
</dbReference>
<organism evidence="7 8">
    <name type="scientific">Chitinophaga filiformis</name>
    <name type="common">Myxococcus filiformis</name>
    <name type="synonym">Flexibacter filiformis</name>
    <dbReference type="NCBI Taxonomy" id="104663"/>
    <lineage>
        <taxon>Bacteria</taxon>
        <taxon>Pseudomonadati</taxon>
        <taxon>Bacteroidota</taxon>
        <taxon>Chitinophagia</taxon>
        <taxon>Chitinophagales</taxon>
        <taxon>Chitinophagaceae</taxon>
        <taxon>Chitinophaga</taxon>
    </lineage>
</organism>
<accession>A0A1G8D980</accession>
<evidence type="ECO:0000313" key="7">
    <source>
        <dbReference type="EMBL" id="SDH54104.1"/>
    </source>
</evidence>
<reference evidence="7 8" key="1">
    <citation type="submission" date="2016-10" db="EMBL/GenBank/DDBJ databases">
        <authorList>
            <person name="de Groot N.N."/>
        </authorList>
    </citation>
    <scope>NUCLEOTIDE SEQUENCE [LARGE SCALE GENOMIC DNA]</scope>
    <source>
        <strain evidence="7 8">DSM 527</strain>
    </source>
</reference>
<feature type="transmembrane region" description="Helical" evidence="5">
    <location>
        <begin position="51"/>
        <end position="72"/>
    </location>
</feature>
<protein>
    <submittedName>
        <fullName evidence="7">Small-conductance mechanosensitive channel</fullName>
    </submittedName>
</protein>
<keyword evidence="4 5" id="KW-0472">Membrane</keyword>
<feature type="transmembrane region" description="Helical" evidence="5">
    <location>
        <begin position="176"/>
        <end position="197"/>
    </location>
</feature>
<dbReference type="Gene3D" id="2.30.30.60">
    <property type="match status" value="1"/>
</dbReference>
<evidence type="ECO:0000256" key="5">
    <source>
        <dbReference type="SAM" id="Phobius"/>
    </source>
</evidence>
<sequence>MLDGFDSKKILVKDTELYSDTYGMFFAAKPDTNNPSDMIENLQRDLHLPPFLWNILLGCAALISGLIIKYLVSIFLKYTSRKVTDYSFVRSVLNRLGMPLSYFLPMLILDIVLPFMELHRKPMALLSKIVEIGLMVSFGFMLIGLVKFFEDYISHTYDLKKEDNLRERKMRTQLQFVRKLAISMIMILTFCAVLLSFDNLRKIGAGLLTGVGVGGIIVGFAAQRSLSNFLAGMQIAFTQPIRIDDVLVVEGEWGRVEEITLTYVVVGIWDQRKLILPINYFIEKPFQNWTRTGSAILGTAFLYLDYTAPIDALRSEFERLLKDQPLWDKRVQVMQVTNITEQTIEVRMLVSANSSGKAFDLRCYLREKMLAFIQEHHAYCLPKKRAILEDGGERLLTNDQIRYDHR</sequence>
<keyword evidence="2 5" id="KW-0812">Transmembrane</keyword>
<dbReference type="PANTHER" id="PTHR30566:SF25">
    <property type="entry name" value="INNER MEMBRANE PROTEIN"/>
    <property type="match status" value="1"/>
</dbReference>
<feature type="transmembrane region" description="Helical" evidence="5">
    <location>
        <begin position="125"/>
        <end position="146"/>
    </location>
</feature>
<evidence type="ECO:0000256" key="4">
    <source>
        <dbReference type="ARBA" id="ARBA00023136"/>
    </source>
</evidence>
<dbReference type="GO" id="GO:0016020">
    <property type="term" value="C:membrane"/>
    <property type="evidence" value="ECO:0007669"/>
    <property type="project" value="UniProtKB-SubCell"/>
</dbReference>
<dbReference type="Pfam" id="PF00924">
    <property type="entry name" value="MS_channel_2nd"/>
    <property type="match status" value="1"/>
</dbReference>
<dbReference type="STRING" id="104663.SAMN04488121_11430"/>
<dbReference type="InterPro" id="IPR023408">
    <property type="entry name" value="MscS_beta-dom_sf"/>
</dbReference>
<evidence type="ECO:0000256" key="2">
    <source>
        <dbReference type="ARBA" id="ARBA00022692"/>
    </source>
</evidence>